<evidence type="ECO:0000313" key="3">
    <source>
        <dbReference type="EMBL" id="MCD9097668.1"/>
    </source>
</evidence>
<dbReference type="EMBL" id="JAJQKU010000003">
    <property type="protein sequence ID" value="MCD9097668.1"/>
    <property type="molecule type" value="Genomic_DNA"/>
</dbReference>
<dbReference type="Proteomes" id="UP001430360">
    <property type="component" value="Unassembled WGS sequence"/>
</dbReference>
<organism evidence="3 4">
    <name type="scientific">Luteimonas fraxinea</name>
    <dbReference type="NCBI Taxonomy" id="2901869"/>
    <lineage>
        <taxon>Bacteria</taxon>
        <taxon>Pseudomonadati</taxon>
        <taxon>Pseudomonadota</taxon>
        <taxon>Gammaproteobacteria</taxon>
        <taxon>Lysobacterales</taxon>
        <taxon>Lysobacteraceae</taxon>
        <taxon>Luteimonas</taxon>
    </lineage>
</organism>
<keyword evidence="4" id="KW-1185">Reference proteome</keyword>
<keyword evidence="1" id="KW-0472">Membrane</keyword>
<evidence type="ECO:0000313" key="4">
    <source>
        <dbReference type="Proteomes" id="UP001430360"/>
    </source>
</evidence>
<reference evidence="3" key="1">
    <citation type="submission" date="2021-12" db="EMBL/GenBank/DDBJ databases">
        <authorList>
            <person name="Ulrich A."/>
        </authorList>
    </citation>
    <scope>NUCLEOTIDE SEQUENCE</scope>
    <source>
        <strain evidence="3">A1P009</strain>
    </source>
</reference>
<feature type="transmembrane region" description="Helical" evidence="1">
    <location>
        <begin position="31"/>
        <end position="56"/>
    </location>
</feature>
<sequence>MQMTSWHAAIAVSGIAAGVALFCAPAAFARISLAVSIVVVATALVLPTPALVALAGRSRVTVLENIARSTPWELPALIHFFAFAWIALLVPLACQRCRRLRMASFLTALAVVAELIQGLAPGRTPRLTDIGVNLLGATTGFGLAVLIAQVKVGLGRDQQIRDRLP</sequence>
<gene>
    <name evidence="3" type="ORF">LTT95_12035</name>
</gene>
<reference evidence="3" key="2">
    <citation type="journal article" date="2022" name="Syst. Appl. Microbiol.">
        <title>Physiological and genomic characterisation of Luteimonas fraxinea sp. nov., a bacterial species associated with trees tolerant to ash dieback.</title>
        <authorList>
            <person name="Ulrich K."/>
            <person name="Becker R."/>
            <person name="Behrendt U."/>
            <person name="Kube M."/>
            <person name="Schneck V."/>
            <person name="Ulrich A."/>
        </authorList>
    </citation>
    <scope>NUCLEOTIDE SEQUENCE</scope>
    <source>
        <strain evidence="3">A1P009</strain>
    </source>
</reference>
<feature type="transmembrane region" description="Helical" evidence="1">
    <location>
        <begin position="76"/>
        <end position="93"/>
    </location>
</feature>
<feature type="domain" description="VanZ-like" evidence="2">
    <location>
        <begin position="76"/>
        <end position="147"/>
    </location>
</feature>
<keyword evidence="1" id="KW-1133">Transmembrane helix</keyword>
<name>A0ABS8UG71_9GAMM</name>
<proteinExistence type="predicted"/>
<protein>
    <submittedName>
        <fullName evidence="3">VanZ family protein</fullName>
    </submittedName>
</protein>
<feature type="transmembrane region" description="Helical" evidence="1">
    <location>
        <begin position="132"/>
        <end position="154"/>
    </location>
</feature>
<dbReference type="Pfam" id="PF04892">
    <property type="entry name" value="VanZ"/>
    <property type="match status" value="1"/>
</dbReference>
<dbReference type="NCBIfam" id="NF037970">
    <property type="entry name" value="vanZ_1"/>
    <property type="match status" value="1"/>
</dbReference>
<dbReference type="RefSeq" id="WP_232136747.1">
    <property type="nucleotide sequence ID" value="NZ_CP089507.1"/>
</dbReference>
<dbReference type="InterPro" id="IPR006976">
    <property type="entry name" value="VanZ-like"/>
</dbReference>
<accession>A0ABS8UG71</accession>
<keyword evidence="1" id="KW-0812">Transmembrane</keyword>
<feature type="transmembrane region" description="Helical" evidence="1">
    <location>
        <begin position="6"/>
        <end position="24"/>
    </location>
</feature>
<comment type="caution">
    <text evidence="3">The sequence shown here is derived from an EMBL/GenBank/DDBJ whole genome shotgun (WGS) entry which is preliminary data.</text>
</comment>
<evidence type="ECO:0000259" key="2">
    <source>
        <dbReference type="Pfam" id="PF04892"/>
    </source>
</evidence>
<feature type="transmembrane region" description="Helical" evidence="1">
    <location>
        <begin position="100"/>
        <end position="120"/>
    </location>
</feature>
<evidence type="ECO:0000256" key="1">
    <source>
        <dbReference type="SAM" id="Phobius"/>
    </source>
</evidence>